<keyword evidence="5 6" id="KW-0472">Membrane</keyword>
<keyword evidence="3 6" id="KW-0812">Transmembrane</keyword>
<dbReference type="InterPro" id="IPR051791">
    <property type="entry name" value="Pra-immunoreactive"/>
</dbReference>
<comment type="caution">
    <text evidence="8">The sequence shown here is derived from an EMBL/GenBank/DDBJ whole genome shotgun (WGS) entry which is preliminary data.</text>
</comment>
<evidence type="ECO:0000256" key="4">
    <source>
        <dbReference type="ARBA" id="ARBA00022989"/>
    </source>
</evidence>
<dbReference type="AlphaFoldDB" id="A0A840X1Q9"/>
<feature type="transmembrane region" description="Helical" evidence="6">
    <location>
        <begin position="30"/>
        <end position="50"/>
    </location>
</feature>
<sequence length="151" mass="16663">MYSDPSAPFDALPDPDQHPWFYAGVPFKRLIAWLIDGVFIGVLTFLAGILTLTLAWWLWPLAFAVIGFVYRVLTLSGQSATWGMRVMGIELRTAHGDRFNGSDAVMHTLAYTLSLLFMIVQAISIVLMLATPRGQGLHDLLLGTVAINRTA</sequence>
<evidence type="ECO:0000259" key="7">
    <source>
        <dbReference type="Pfam" id="PF06271"/>
    </source>
</evidence>
<feature type="transmembrane region" description="Helical" evidence="6">
    <location>
        <begin position="56"/>
        <end position="75"/>
    </location>
</feature>
<accession>A0A840X1Q9</accession>
<dbReference type="EMBL" id="JACIJS010000005">
    <property type="protein sequence ID" value="MBB5515825.1"/>
    <property type="molecule type" value="Genomic_DNA"/>
</dbReference>
<dbReference type="RefSeq" id="WP_184010882.1">
    <property type="nucleotide sequence ID" value="NZ_JACIJS010000005.1"/>
</dbReference>
<dbReference type="Proteomes" id="UP000553766">
    <property type="component" value="Unassembled WGS sequence"/>
</dbReference>
<keyword evidence="9" id="KW-1185">Reference proteome</keyword>
<evidence type="ECO:0000256" key="3">
    <source>
        <dbReference type="ARBA" id="ARBA00022692"/>
    </source>
</evidence>
<evidence type="ECO:0000313" key="8">
    <source>
        <dbReference type="EMBL" id="MBB5515825.1"/>
    </source>
</evidence>
<feature type="transmembrane region" description="Helical" evidence="6">
    <location>
        <begin position="108"/>
        <end position="130"/>
    </location>
</feature>
<evidence type="ECO:0000256" key="5">
    <source>
        <dbReference type="ARBA" id="ARBA00023136"/>
    </source>
</evidence>
<evidence type="ECO:0000256" key="6">
    <source>
        <dbReference type="SAM" id="Phobius"/>
    </source>
</evidence>
<feature type="domain" description="RDD" evidence="7">
    <location>
        <begin position="26"/>
        <end position="142"/>
    </location>
</feature>
<evidence type="ECO:0000256" key="1">
    <source>
        <dbReference type="ARBA" id="ARBA00004651"/>
    </source>
</evidence>
<dbReference type="PANTHER" id="PTHR36115">
    <property type="entry name" value="PROLINE-RICH ANTIGEN HOMOLOG-RELATED"/>
    <property type="match status" value="1"/>
</dbReference>
<protein>
    <submittedName>
        <fullName evidence="8">Putative RDD family membrane protein YckC</fullName>
    </submittedName>
</protein>
<comment type="subcellular location">
    <subcellularLocation>
        <location evidence="1">Cell membrane</location>
        <topology evidence="1">Multi-pass membrane protein</topology>
    </subcellularLocation>
</comment>
<evidence type="ECO:0000313" key="9">
    <source>
        <dbReference type="Proteomes" id="UP000553766"/>
    </source>
</evidence>
<proteinExistence type="predicted"/>
<name>A0A840X1Q9_9RHOB</name>
<gene>
    <name evidence="8" type="ORF">FHS89_001845</name>
</gene>
<evidence type="ECO:0000256" key="2">
    <source>
        <dbReference type="ARBA" id="ARBA00022475"/>
    </source>
</evidence>
<reference evidence="8 9" key="1">
    <citation type="submission" date="2020-08" db="EMBL/GenBank/DDBJ databases">
        <title>Genomic Encyclopedia of Type Strains, Phase IV (KMG-IV): sequencing the most valuable type-strain genomes for metagenomic binning, comparative biology and taxonomic classification.</title>
        <authorList>
            <person name="Goeker M."/>
        </authorList>
    </citation>
    <scope>NUCLEOTIDE SEQUENCE [LARGE SCALE GENOMIC DNA]</scope>
    <source>
        <strain evidence="8 9">DSM 103377</strain>
    </source>
</reference>
<dbReference type="Pfam" id="PF06271">
    <property type="entry name" value="RDD"/>
    <property type="match status" value="1"/>
</dbReference>
<keyword evidence="2" id="KW-1003">Cell membrane</keyword>
<keyword evidence="4 6" id="KW-1133">Transmembrane helix</keyword>
<organism evidence="8 9">
    <name type="scientific">Rubricella aquisinus</name>
    <dbReference type="NCBI Taxonomy" id="2028108"/>
    <lineage>
        <taxon>Bacteria</taxon>
        <taxon>Pseudomonadati</taxon>
        <taxon>Pseudomonadota</taxon>
        <taxon>Alphaproteobacteria</taxon>
        <taxon>Rhodobacterales</taxon>
        <taxon>Paracoccaceae</taxon>
        <taxon>Rubricella</taxon>
    </lineage>
</organism>
<dbReference type="GO" id="GO:0005886">
    <property type="term" value="C:plasma membrane"/>
    <property type="evidence" value="ECO:0007669"/>
    <property type="project" value="UniProtKB-SubCell"/>
</dbReference>
<dbReference type="InterPro" id="IPR010432">
    <property type="entry name" value="RDD"/>
</dbReference>